<comment type="similarity">
    <text evidence="1">Belongs to the DNA mismatch repair MutS family.</text>
</comment>
<feature type="compositionally biased region" description="Polar residues" evidence="5">
    <location>
        <begin position="889"/>
        <end position="903"/>
    </location>
</feature>
<evidence type="ECO:0000256" key="4">
    <source>
        <dbReference type="ARBA" id="ARBA00023125"/>
    </source>
</evidence>
<dbReference type="InterPro" id="IPR045076">
    <property type="entry name" value="MutS"/>
</dbReference>
<dbReference type="PANTHER" id="PTHR11361:SF20">
    <property type="entry name" value="MUTS PROTEIN HOMOLOG 5"/>
    <property type="match status" value="1"/>
</dbReference>
<organism evidence="8 9">
    <name type="scientific">Marasmius crinis-equi</name>
    <dbReference type="NCBI Taxonomy" id="585013"/>
    <lineage>
        <taxon>Eukaryota</taxon>
        <taxon>Fungi</taxon>
        <taxon>Dikarya</taxon>
        <taxon>Basidiomycota</taxon>
        <taxon>Agaricomycotina</taxon>
        <taxon>Agaricomycetes</taxon>
        <taxon>Agaricomycetidae</taxon>
        <taxon>Agaricales</taxon>
        <taxon>Marasmiineae</taxon>
        <taxon>Marasmiaceae</taxon>
        <taxon>Marasmius</taxon>
    </lineage>
</organism>
<dbReference type="SMART" id="SM00534">
    <property type="entry name" value="MUTSac"/>
    <property type="match status" value="1"/>
</dbReference>
<name>A0ABR3FYL4_9AGAR</name>
<keyword evidence="2" id="KW-0547">Nucleotide-binding</keyword>
<dbReference type="Proteomes" id="UP001465976">
    <property type="component" value="Unassembled WGS sequence"/>
</dbReference>
<feature type="compositionally biased region" description="Basic and acidic residues" evidence="5">
    <location>
        <begin position="62"/>
        <end position="76"/>
    </location>
</feature>
<proteinExistence type="inferred from homology"/>
<dbReference type="InterPro" id="IPR007696">
    <property type="entry name" value="DNA_mismatch_repair_MutS_core"/>
</dbReference>
<dbReference type="Pfam" id="PF00488">
    <property type="entry name" value="MutS_V"/>
    <property type="match status" value="1"/>
</dbReference>
<keyword evidence="3" id="KW-0067">ATP-binding</keyword>
<protein>
    <recommendedName>
        <fullName evidence="10">DNA mismatch repair proteins mutS family domain-containing protein</fullName>
    </recommendedName>
</protein>
<dbReference type="InterPro" id="IPR027417">
    <property type="entry name" value="P-loop_NTPase"/>
</dbReference>
<evidence type="ECO:0000259" key="6">
    <source>
        <dbReference type="SMART" id="SM00533"/>
    </source>
</evidence>
<feature type="domain" description="DNA mismatch repair proteins mutS family" evidence="7">
    <location>
        <begin position="719"/>
        <end position="949"/>
    </location>
</feature>
<evidence type="ECO:0000259" key="7">
    <source>
        <dbReference type="SMART" id="SM00534"/>
    </source>
</evidence>
<accession>A0ABR3FYL4</accession>
<feature type="region of interest" description="Disordered" evidence="5">
    <location>
        <begin position="870"/>
        <end position="903"/>
    </location>
</feature>
<dbReference type="SMART" id="SM00533">
    <property type="entry name" value="MUTSd"/>
    <property type="match status" value="1"/>
</dbReference>
<dbReference type="Gene3D" id="1.10.1420.10">
    <property type="match status" value="1"/>
</dbReference>
<dbReference type="PIRSF" id="PIRSF005813">
    <property type="entry name" value="MSH2"/>
    <property type="match status" value="1"/>
</dbReference>
<dbReference type="SUPFAM" id="SSF52540">
    <property type="entry name" value="P-loop containing nucleoside triphosphate hydrolases"/>
    <property type="match status" value="1"/>
</dbReference>
<gene>
    <name evidence="8" type="ORF">V5O48_001360</name>
</gene>
<sequence length="1009" mass="113490">MPVWPPSPARQPFLCATTGLIFSYFFMTFHRGSSSETTTRFQRYARKRKRRADSESEMDSCDENKKRVRWGEERGTTEQSTVTENDASADPDEPKEVSEKVCMAAWCQKLMYASSTRSNRIGAAYYDPVKCTMYTLHDTDESAHLDLTKMILDQVNPDVVLTSSRSDDGFIDMIRDHMDASNGLFQIRPHKDFSTSKGRDRLLSLRLLSDLPEDECTTHPSSDVDSGISEPRNAYDFMRKRRENVHDPMTKRWNASIRLANSVSVESSPFCVWRVHFFFLLRELTINDLDDEGIRGLEVRSIEALSLSEVMQLNADALFSLQIFENERHASVHSDKTKEGLSLAGVLNTTHTTLGRSLMRMWLLRPSLSLAVISARHDAVACFMRPENITTANGLKNHLKGLKNVPRMLALLRSGRARLSEWQGLIKVRALPKAIDVIDAFLIKFTVCCALLKETLGELHDAVDVDIARQLNSSLVIASFRDVGTRINEIIDWEESNEARRVCVRPHIDEELDNRKHVYHGIDSVLSKVAEQVCQMVPNDYATTLNVVYFPQLGFLICVPLREEWQSEEGIKSLDGWSFQFSSESHVYFKSQEMHAKVITLKDMDAHIGDLHSLIVDREIEIVQELLEEVMVHDEAICRVCDVCAELDCLLAFADVSNAYEYRRPIMVEENMIEIVQGRHPLQEMVVDTFVPNDVRLCGGAWRPGQLVGGDGERLGGWNNVVICTGANACGKSVYLKQVAIIVYMAQIGCFVPAESAILGIVDKSTGYVQLHDSPFANSHSSFHPHIYTRIGVQRRQSAEAYSVFQVQSAFMIDLNQVSLALRNCTARSLILLDEFGKGTLATGSDGLLNPSSTPITFLHMQVMFATSKHNGTPDESPAFGSNRERSETSATSTFDDDGASQSQFRTGENITFLYRAAEGLSLESHAAKCAEICGVPGRIVRRAQHVSEMLSRHEITQLLDEGMKEKERIDLEAAEDVCRRFLTWNIQEDDGEGVKRKLAEVLGRAEDD</sequence>
<dbReference type="InterPro" id="IPR011184">
    <property type="entry name" value="DNA_mismatch_repair_Msh2"/>
</dbReference>
<feature type="region of interest" description="Disordered" evidence="5">
    <location>
        <begin position="47"/>
        <end position="95"/>
    </location>
</feature>
<dbReference type="Pfam" id="PF05192">
    <property type="entry name" value="MutS_III"/>
    <property type="match status" value="1"/>
</dbReference>
<evidence type="ECO:0000256" key="2">
    <source>
        <dbReference type="ARBA" id="ARBA00022741"/>
    </source>
</evidence>
<reference evidence="8 9" key="1">
    <citation type="submission" date="2024-02" db="EMBL/GenBank/DDBJ databases">
        <title>A draft genome for the cacao thread blight pathogen Marasmius crinis-equi.</title>
        <authorList>
            <person name="Cohen S.P."/>
            <person name="Baruah I.K."/>
            <person name="Amoako-Attah I."/>
            <person name="Bukari Y."/>
            <person name="Meinhardt L.W."/>
            <person name="Bailey B.A."/>
        </authorList>
    </citation>
    <scope>NUCLEOTIDE SEQUENCE [LARGE SCALE GENOMIC DNA]</scope>
    <source>
        <strain evidence="8 9">GH-76</strain>
    </source>
</reference>
<evidence type="ECO:0008006" key="10">
    <source>
        <dbReference type="Google" id="ProtNLM"/>
    </source>
</evidence>
<dbReference type="SUPFAM" id="SSF48334">
    <property type="entry name" value="DNA repair protein MutS, domain III"/>
    <property type="match status" value="1"/>
</dbReference>
<dbReference type="InterPro" id="IPR000432">
    <property type="entry name" value="DNA_mismatch_repair_MutS_C"/>
</dbReference>
<evidence type="ECO:0000256" key="3">
    <source>
        <dbReference type="ARBA" id="ARBA00022840"/>
    </source>
</evidence>
<dbReference type="InterPro" id="IPR036187">
    <property type="entry name" value="DNA_mismatch_repair_MutS_sf"/>
</dbReference>
<comment type="caution">
    <text evidence="8">The sequence shown here is derived from an EMBL/GenBank/DDBJ whole genome shotgun (WGS) entry which is preliminary data.</text>
</comment>
<evidence type="ECO:0000313" key="8">
    <source>
        <dbReference type="EMBL" id="KAL0580630.1"/>
    </source>
</evidence>
<dbReference type="PANTHER" id="PTHR11361">
    <property type="entry name" value="DNA MISMATCH REPAIR PROTEIN MUTS FAMILY MEMBER"/>
    <property type="match status" value="1"/>
</dbReference>
<keyword evidence="9" id="KW-1185">Reference proteome</keyword>
<evidence type="ECO:0000256" key="1">
    <source>
        <dbReference type="ARBA" id="ARBA00006271"/>
    </source>
</evidence>
<evidence type="ECO:0000313" key="9">
    <source>
        <dbReference type="Proteomes" id="UP001465976"/>
    </source>
</evidence>
<feature type="compositionally biased region" description="Polar residues" evidence="5">
    <location>
        <begin position="77"/>
        <end position="86"/>
    </location>
</feature>
<keyword evidence="4" id="KW-0238">DNA-binding</keyword>
<evidence type="ECO:0000256" key="5">
    <source>
        <dbReference type="SAM" id="MobiDB-lite"/>
    </source>
</evidence>
<dbReference type="EMBL" id="JBAHYK010000026">
    <property type="protein sequence ID" value="KAL0580630.1"/>
    <property type="molecule type" value="Genomic_DNA"/>
</dbReference>
<feature type="domain" description="DNA mismatch repair protein MutS core" evidence="6">
    <location>
        <begin position="338"/>
        <end position="686"/>
    </location>
</feature>
<dbReference type="Gene3D" id="3.40.50.300">
    <property type="entry name" value="P-loop containing nucleotide triphosphate hydrolases"/>
    <property type="match status" value="1"/>
</dbReference>